<dbReference type="SMART" id="SM00406">
    <property type="entry name" value="IGv"/>
    <property type="match status" value="2"/>
</dbReference>
<dbReference type="GO" id="GO:0019814">
    <property type="term" value="C:immunoglobulin complex"/>
    <property type="evidence" value="ECO:0007669"/>
    <property type="project" value="UniProtKB-KW"/>
</dbReference>
<dbReference type="InterPro" id="IPR036179">
    <property type="entry name" value="Ig-like_dom_sf"/>
</dbReference>
<keyword evidence="2" id="KW-1280">Immunoglobulin</keyword>
<dbReference type="Gene3D" id="2.60.40.10">
    <property type="entry name" value="Immunoglobulins"/>
    <property type="match status" value="2"/>
</dbReference>
<dbReference type="GeneID" id="102833394"/>
<dbReference type="InterPro" id="IPR013783">
    <property type="entry name" value="Ig-like_fold"/>
</dbReference>
<feature type="domain" description="Ig-like" evidence="4">
    <location>
        <begin position="170"/>
        <end position="247"/>
    </location>
</feature>
<dbReference type="SUPFAM" id="SSF48726">
    <property type="entry name" value="Immunoglobulin"/>
    <property type="match status" value="2"/>
</dbReference>
<dbReference type="GO" id="GO:0005576">
    <property type="term" value="C:extracellular region"/>
    <property type="evidence" value="ECO:0007669"/>
    <property type="project" value="UniProtKB-ARBA"/>
</dbReference>
<dbReference type="InterPro" id="IPR007110">
    <property type="entry name" value="Ig-like_dom"/>
</dbReference>
<dbReference type="Proteomes" id="UP000504623">
    <property type="component" value="Unplaced"/>
</dbReference>
<evidence type="ECO:0000256" key="2">
    <source>
        <dbReference type="ARBA" id="ARBA00043265"/>
    </source>
</evidence>
<dbReference type="PROSITE" id="PS50835">
    <property type="entry name" value="IG_LIKE"/>
    <property type="match status" value="2"/>
</dbReference>
<keyword evidence="2" id="KW-1064">Adaptive immunity</keyword>
<dbReference type="GO" id="GO:0002376">
    <property type="term" value="P:immune system process"/>
    <property type="evidence" value="ECO:0007669"/>
    <property type="project" value="UniProtKB-KW"/>
</dbReference>
<dbReference type="Pfam" id="PF07686">
    <property type="entry name" value="V-set"/>
    <property type="match status" value="2"/>
</dbReference>
<keyword evidence="5" id="KW-1185">Reference proteome</keyword>
<name>A0A9B0UEG8_CHRAS</name>
<feature type="signal peptide" evidence="3">
    <location>
        <begin position="1"/>
        <end position="20"/>
    </location>
</feature>
<dbReference type="InterPro" id="IPR003599">
    <property type="entry name" value="Ig_sub"/>
</dbReference>
<evidence type="ECO:0000313" key="6">
    <source>
        <dbReference type="RefSeq" id="XP_006877765.1"/>
    </source>
</evidence>
<protein>
    <submittedName>
        <fullName evidence="6">Uncharacterized protein LOC102833394</fullName>
    </submittedName>
</protein>
<dbReference type="FunFam" id="2.60.40.10:FF:000365">
    <property type="entry name" value="If kappa light chain"/>
    <property type="match status" value="2"/>
</dbReference>
<dbReference type="GO" id="GO:0005886">
    <property type="term" value="C:plasma membrane"/>
    <property type="evidence" value="ECO:0007669"/>
    <property type="project" value="UniProtKB-ARBA"/>
</dbReference>
<feature type="domain" description="Ig-like" evidence="4">
    <location>
        <begin position="16"/>
        <end position="129"/>
    </location>
</feature>
<evidence type="ECO:0000256" key="1">
    <source>
        <dbReference type="ARBA" id="ARBA00022859"/>
    </source>
</evidence>
<sequence>MRFPAQLLGLFLLWIPVSNGETVLTQSPLTLSITLGESATISCKSSQSLVHSNGNTYLNWYRQEPGQAPKPLIYKVSNRFTGVPDRFSGSGSVTDFTLKISRVEAEDVAVYYCQQMSSREILMTQTPVTLPMTLGELATISCQSSQIKVHISSGDIVMTQSPLTLPITLGESATISCKSSQSVVHSNGNTYLLWYQQKPGQATRLLIHQISKRFTGVPERFSGSGSVTDFTFKISRIEAEDIAIYYCMQATENPPTVIQT</sequence>
<feature type="chain" id="PRO_5038931501" evidence="3">
    <location>
        <begin position="21"/>
        <end position="260"/>
    </location>
</feature>
<dbReference type="OrthoDB" id="9605868at2759"/>
<evidence type="ECO:0000259" key="4">
    <source>
        <dbReference type="PROSITE" id="PS50835"/>
    </source>
</evidence>
<dbReference type="SMART" id="SM00409">
    <property type="entry name" value="IG"/>
    <property type="match status" value="2"/>
</dbReference>
<dbReference type="RefSeq" id="XP_006877765.1">
    <property type="nucleotide sequence ID" value="XM_006877703.1"/>
</dbReference>
<reference evidence="6" key="1">
    <citation type="submission" date="2025-08" db="UniProtKB">
        <authorList>
            <consortium name="RefSeq"/>
        </authorList>
    </citation>
    <scope>IDENTIFICATION</scope>
    <source>
        <tissue evidence="6">Spleen</tissue>
    </source>
</reference>
<evidence type="ECO:0000256" key="3">
    <source>
        <dbReference type="SAM" id="SignalP"/>
    </source>
</evidence>
<dbReference type="PANTHER" id="PTHR23267">
    <property type="entry name" value="IMMUNOGLOBULIN LIGHT CHAIN"/>
    <property type="match status" value="1"/>
</dbReference>
<gene>
    <name evidence="6" type="primary">LOC102833394</name>
</gene>
<evidence type="ECO:0000313" key="5">
    <source>
        <dbReference type="Proteomes" id="UP000504623"/>
    </source>
</evidence>
<keyword evidence="1" id="KW-0391">Immunity</keyword>
<dbReference type="InterPro" id="IPR013106">
    <property type="entry name" value="Ig_V-set"/>
</dbReference>
<dbReference type="InterPro" id="IPR050150">
    <property type="entry name" value="IgV_Light_Chain"/>
</dbReference>
<accession>A0A9B0UEG8</accession>
<dbReference type="AlphaFoldDB" id="A0A9B0UEG8"/>
<keyword evidence="3" id="KW-0732">Signal</keyword>
<proteinExistence type="predicted"/>
<organism evidence="5 6">
    <name type="scientific">Chrysochloris asiatica</name>
    <name type="common">Cape golden mole</name>
    <dbReference type="NCBI Taxonomy" id="185453"/>
    <lineage>
        <taxon>Eukaryota</taxon>
        <taxon>Metazoa</taxon>
        <taxon>Chordata</taxon>
        <taxon>Craniata</taxon>
        <taxon>Vertebrata</taxon>
        <taxon>Euteleostomi</taxon>
        <taxon>Mammalia</taxon>
        <taxon>Eutheria</taxon>
        <taxon>Afrotheria</taxon>
        <taxon>Chrysochloridae</taxon>
        <taxon>Chrysochlorinae</taxon>
        <taxon>Chrysochloris</taxon>
    </lineage>
</organism>